<evidence type="ECO:0000313" key="2">
    <source>
        <dbReference type="Proteomes" id="UP000813824"/>
    </source>
</evidence>
<gene>
    <name evidence="1" type="ORF">BXZ70DRAFT_488136</name>
</gene>
<sequence length="539" mass="60840">MHRLFAIPELVDLVVESLADPPSCSERKFLSTNASYLDRYAYEDVKAVGQTARLFREATLDVIWKTQSSLTPLLRSIADVKVETGARGKQFRKYELRKYLCREDVPVLLRYSSRIHTLDMKWPWPATNGGLYIDQHFNNSLSHGPLFPRLRTLVTSELQAADPNSGEQFNFVMNNVGMMLERLDIYHLKAHLMVLQYVVRKAPRLTSLLLDLRVGTHVPHDELTKALNQLLGTQNRLESLHLLTDFDVGSQLWQIAAEHPSLTTIRLNGTGTLASLRATLPKLTFHVLTKLTLEVASAEFLSSIKLLSRSTFPSLQSLTLGLSNRLESCPPLTPDEATALFTAIASSNLTRTLEDLNIDSGFDDLPPDYPVRSDALRRLRPFPIRYLTLNIGWPFNLNDELACEMAEAWPELEVLRLRSTFRDFDPWIDVAPHQFPAPVRVTLRGLEVLAQCCPTLSTLDIPFDGAWHTPQHIPTRSQPAIRSEQGQNTLITKMGVGQSLVDSPDEVAAFFNRVFPKLGEVNVLVAQDWEEVRKRLDSS</sequence>
<name>A0A8K0UHP7_9AGAR</name>
<dbReference type="OrthoDB" id="2841072at2759"/>
<dbReference type="AlphaFoldDB" id="A0A8K0UHP7"/>
<dbReference type="Gene3D" id="3.80.10.10">
    <property type="entry name" value="Ribonuclease Inhibitor"/>
    <property type="match status" value="1"/>
</dbReference>
<comment type="caution">
    <text evidence="1">The sequence shown here is derived from an EMBL/GenBank/DDBJ whole genome shotgun (WGS) entry which is preliminary data.</text>
</comment>
<organism evidence="1 2">
    <name type="scientific">Cristinia sonorae</name>
    <dbReference type="NCBI Taxonomy" id="1940300"/>
    <lineage>
        <taxon>Eukaryota</taxon>
        <taxon>Fungi</taxon>
        <taxon>Dikarya</taxon>
        <taxon>Basidiomycota</taxon>
        <taxon>Agaricomycotina</taxon>
        <taxon>Agaricomycetes</taxon>
        <taxon>Agaricomycetidae</taxon>
        <taxon>Agaricales</taxon>
        <taxon>Pleurotineae</taxon>
        <taxon>Stephanosporaceae</taxon>
        <taxon>Cristinia</taxon>
    </lineage>
</organism>
<dbReference type="EMBL" id="JAEVFJ010000037">
    <property type="protein sequence ID" value="KAH8090990.1"/>
    <property type="molecule type" value="Genomic_DNA"/>
</dbReference>
<proteinExistence type="predicted"/>
<dbReference type="SUPFAM" id="SSF52047">
    <property type="entry name" value="RNI-like"/>
    <property type="match status" value="1"/>
</dbReference>
<accession>A0A8K0UHP7</accession>
<keyword evidence="2" id="KW-1185">Reference proteome</keyword>
<dbReference type="Proteomes" id="UP000813824">
    <property type="component" value="Unassembled WGS sequence"/>
</dbReference>
<evidence type="ECO:0008006" key="3">
    <source>
        <dbReference type="Google" id="ProtNLM"/>
    </source>
</evidence>
<reference evidence="1" key="1">
    <citation type="journal article" date="2021" name="New Phytol.">
        <title>Evolutionary innovations through gain and loss of genes in the ectomycorrhizal Boletales.</title>
        <authorList>
            <person name="Wu G."/>
            <person name="Miyauchi S."/>
            <person name="Morin E."/>
            <person name="Kuo A."/>
            <person name="Drula E."/>
            <person name="Varga T."/>
            <person name="Kohler A."/>
            <person name="Feng B."/>
            <person name="Cao Y."/>
            <person name="Lipzen A."/>
            <person name="Daum C."/>
            <person name="Hundley H."/>
            <person name="Pangilinan J."/>
            <person name="Johnson J."/>
            <person name="Barry K."/>
            <person name="LaButti K."/>
            <person name="Ng V."/>
            <person name="Ahrendt S."/>
            <person name="Min B."/>
            <person name="Choi I.G."/>
            <person name="Park H."/>
            <person name="Plett J.M."/>
            <person name="Magnuson J."/>
            <person name="Spatafora J.W."/>
            <person name="Nagy L.G."/>
            <person name="Henrissat B."/>
            <person name="Grigoriev I.V."/>
            <person name="Yang Z.L."/>
            <person name="Xu J."/>
            <person name="Martin F.M."/>
        </authorList>
    </citation>
    <scope>NUCLEOTIDE SEQUENCE</scope>
    <source>
        <strain evidence="1">KKN 215</strain>
    </source>
</reference>
<evidence type="ECO:0000313" key="1">
    <source>
        <dbReference type="EMBL" id="KAH8090990.1"/>
    </source>
</evidence>
<dbReference type="InterPro" id="IPR032675">
    <property type="entry name" value="LRR_dom_sf"/>
</dbReference>
<protein>
    <recommendedName>
        <fullName evidence="3">F-box domain-containing protein</fullName>
    </recommendedName>
</protein>